<evidence type="ECO:0000256" key="2">
    <source>
        <dbReference type="ARBA" id="ARBA00022679"/>
    </source>
</evidence>
<keyword evidence="2 5" id="KW-0808">Transferase</keyword>
<name>A0A5B7WR90_9MICC</name>
<dbReference type="RefSeq" id="WP_054820611.1">
    <property type="nucleotide sequence ID" value="NZ_CP034412.1"/>
</dbReference>
<keyword evidence="3" id="KW-0949">S-adenosyl-L-methionine</keyword>
<keyword evidence="6" id="KW-1185">Reference proteome</keyword>
<dbReference type="SUPFAM" id="SSF53335">
    <property type="entry name" value="S-adenosyl-L-methionine-dependent methyltransferases"/>
    <property type="match status" value="1"/>
</dbReference>
<feature type="domain" description="Methyltransferase type 11" evidence="4">
    <location>
        <begin position="44"/>
        <end position="137"/>
    </location>
</feature>
<dbReference type="PANTHER" id="PTHR43464:SF19">
    <property type="entry name" value="UBIQUINONE BIOSYNTHESIS O-METHYLTRANSFERASE, MITOCHONDRIAL"/>
    <property type="match status" value="1"/>
</dbReference>
<protein>
    <submittedName>
        <fullName evidence="5">SAM-dependent methyltransferase</fullName>
    </submittedName>
</protein>
<gene>
    <name evidence="5" type="ORF">GcLGCM259_0640</name>
</gene>
<dbReference type="Pfam" id="PF08241">
    <property type="entry name" value="Methyltransf_11"/>
    <property type="match status" value="1"/>
</dbReference>
<dbReference type="PANTHER" id="PTHR43464">
    <property type="entry name" value="METHYLTRANSFERASE"/>
    <property type="match status" value="1"/>
</dbReference>
<proteinExistence type="predicted"/>
<dbReference type="GO" id="GO:0032259">
    <property type="term" value="P:methylation"/>
    <property type="evidence" value="ECO:0007669"/>
    <property type="project" value="UniProtKB-KW"/>
</dbReference>
<dbReference type="Proteomes" id="UP000307000">
    <property type="component" value="Chromosome"/>
</dbReference>
<accession>A0A5B7WR90</accession>
<sequence>MKETNYDHFAAAYSTENQGSLLNAYYERPAMLELAGGVEGHQVLDAGCGSGPLMEELRNRGANVVGFDASAAMIDLARSRLGSAADLSVADLSRPLSYSDDSFDEVMASLVLHYLKDWVAPLREFRRVLRPDGRLIVSVNHPILYPWTRPGQDYFKLTRYSDELTFDGQSAKLTYWHRPLHMMTDAFSEAGFRIEVLSEPGYSPEAPAEIIPPQFKDRTAFLSFIFFVLRPDG</sequence>
<keyword evidence="1 5" id="KW-0489">Methyltransferase</keyword>
<evidence type="ECO:0000259" key="4">
    <source>
        <dbReference type="Pfam" id="PF08241"/>
    </source>
</evidence>
<evidence type="ECO:0000313" key="6">
    <source>
        <dbReference type="Proteomes" id="UP000307000"/>
    </source>
</evidence>
<dbReference type="AlphaFoldDB" id="A0A5B7WR90"/>
<evidence type="ECO:0000256" key="3">
    <source>
        <dbReference type="ARBA" id="ARBA00022691"/>
    </source>
</evidence>
<dbReference type="EMBL" id="CP034412">
    <property type="protein sequence ID" value="QCY46402.1"/>
    <property type="molecule type" value="Genomic_DNA"/>
</dbReference>
<evidence type="ECO:0000256" key="1">
    <source>
        <dbReference type="ARBA" id="ARBA00022603"/>
    </source>
</evidence>
<organism evidence="5 6">
    <name type="scientific">Glutamicibacter creatinolyticus</name>
    <dbReference type="NCBI Taxonomy" id="162496"/>
    <lineage>
        <taxon>Bacteria</taxon>
        <taxon>Bacillati</taxon>
        <taxon>Actinomycetota</taxon>
        <taxon>Actinomycetes</taxon>
        <taxon>Micrococcales</taxon>
        <taxon>Micrococcaceae</taxon>
        <taxon>Glutamicibacter</taxon>
    </lineage>
</organism>
<dbReference type="InterPro" id="IPR013216">
    <property type="entry name" value="Methyltransf_11"/>
</dbReference>
<dbReference type="CDD" id="cd02440">
    <property type="entry name" value="AdoMet_MTases"/>
    <property type="match status" value="1"/>
</dbReference>
<reference evidence="5 6" key="1">
    <citation type="submission" date="2018-12" db="EMBL/GenBank/DDBJ databases">
        <title>Complete Genome Sequence of Glutamicibacter creatinolyticus strain LGCM259,isolated from an abscess of a 12-year-old mare in Italy.</title>
        <authorList>
            <person name="Santos R.G."/>
            <person name="Silva A.L."/>
            <person name="Seyffert N."/>
            <person name="Castro T.L.P."/>
            <person name="Attili A.R."/>
            <person name="Rifici C."/>
            <person name="Mazzullo G."/>
            <person name="Brenig B."/>
            <person name="Venanzi F."/>
            <person name="Azevedo V."/>
        </authorList>
    </citation>
    <scope>NUCLEOTIDE SEQUENCE [LARGE SCALE GENOMIC DNA]</scope>
    <source>
        <strain evidence="5 6">LGCM 259</strain>
    </source>
</reference>
<dbReference type="KEGG" id="gcr:GcLGCM259_0640"/>
<evidence type="ECO:0000313" key="5">
    <source>
        <dbReference type="EMBL" id="QCY46402.1"/>
    </source>
</evidence>
<dbReference type="InterPro" id="IPR029063">
    <property type="entry name" value="SAM-dependent_MTases_sf"/>
</dbReference>
<dbReference type="GO" id="GO:0008757">
    <property type="term" value="F:S-adenosylmethionine-dependent methyltransferase activity"/>
    <property type="evidence" value="ECO:0007669"/>
    <property type="project" value="InterPro"/>
</dbReference>
<dbReference type="Gene3D" id="3.40.50.150">
    <property type="entry name" value="Vaccinia Virus protein VP39"/>
    <property type="match status" value="1"/>
</dbReference>